<proteinExistence type="predicted"/>
<sequence>MDDRELLKDGAVGLLTAIAEEHPLGHQSSKAARFVLTSRHGVKVEIMFEKNMTSPPNLWCLEKAAGPALIARLKPKPSPASKLRTSYGPDGKVQYGRHSALERMDQLGEDDLVCFAPESFAEIGEIIDRLRSVAPSDMA</sequence>
<organism evidence="1 2">
    <name type="scientific">Teichococcus globiformis</name>
    <dbReference type="NCBI Taxonomy" id="2307229"/>
    <lineage>
        <taxon>Bacteria</taxon>
        <taxon>Pseudomonadati</taxon>
        <taxon>Pseudomonadota</taxon>
        <taxon>Alphaproteobacteria</taxon>
        <taxon>Acetobacterales</taxon>
        <taxon>Roseomonadaceae</taxon>
        <taxon>Roseomonas</taxon>
    </lineage>
</organism>
<keyword evidence="2" id="KW-1185">Reference proteome</keyword>
<protein>
    <submittedName>
        <fullName evidence="1">Uncharacterized protein</fullName>
    </submittedName>
</protein>
<dbReference type="Proteomes" id="UP001595593">
    <property type="component" value="Unassembled WGS sequence"/>
</dbReference>
<accession>A0ABV7FZV1</accession>
<reference evidence="2" key="1">
    <citation type="journal article" date="2019" name="Int. J. Syst. Evol. Microbiol.">
        <title>The Global Catalogue of Microorganisms (GCM) 10K type strain sequencing project: providing services to taxonomists for standard genome sequencing and annotation.</title>
        <authorList>
            <consortium name="The Broad Institute Genomics Platform"/>
            <consortium name="The Broad Institute Genome Sequencing Center for Infectious Disease"/>
            <person name="Wu L."/>
            <person name="Ma J."/>
        </authorList>
    </citation>
    <scope>NUCLEOTIDE SEQUENCE [LARGE SCALE GENOMIC DNA]</scope>
    <source>
        <strain evidence="2">KCTC 52094</strain>
    </source>
</reference>
<name>A0ABV7FZV1_9PROT</name>
<evidence type="ECO:0000313" key="2">
    <source>
        <dbReference type="Proteomes" id="UP001595593"/>
    </source>
</evidence>
<evidence type="ECO:0000313" key="1">
    <source>
        <dbReference type="EMBL" id="MFC3124345.1"/>
    </source>
</evidence>
<comment type="caution">
    <text evidence="1">The sequence shown here is derived from an EMBL/GenBank/DDBJ whole genome shotgun (WGS) entry which is preliminary data.</text>
</comment>
<dbReference type="EMBL" id="JBHRTN010000005">
    <property type="protein sequence ID" value="MFC3124345.1"/>
    <property type="molecule type" value="Genomic_DNA"/>
</dbReference>
<gene>
    <name evidence="1" type="ORF">ACFOD4_04665</name>
</gene>
<dbReference type="RefSeq" id="WP_379594771.1">
    <property type="nucleotide sequence ID" value="NZ_JBHRTN010000005.1"/>
</dbReference>